<name>A0A8S9ZIR8_9BILA</name>
<gene>
    <name evidence="2" type="ORF">Mgra_00007335</name>
</gene>
<feature type="compositionally biased region" description="Polar residues" evidence="1">
    <location>
        <begin position="1"/>
        <end position="29"/>
    </location>
</feature>
<organism evidence="2 3">
    <name type="scientific">Meloidogyne graminicola</name>
    <dbReference type="NCBI Taxonomy" id="189291"/>
    <lineage>
        <taxon>Eukaryota</taxon>
        <taxon>Metazoa</taxon>
        <taxon>Ecdysozoa</taxon>
        <taxon>Nematoda</taxon>
        <taxon>Chromadorea</taxon>
        <taxon>Rhabditida</taxon>
        <taxon>Tylenchina</taxon>
        <taxon>Tylenchomorpha</taxon>
        <taxon>Tylenchoidea</taxon>
        <taxon>Meloidogynidae</taxon>
        <taxon>Meloidogyninae</taxon>
        <taxon>Meloidogyne</taxon>
    </lineage>
</organism>
<proteinExistence type="predicted"/>
<dbReference type="Proteomes" id="UP000605970">
    <property type="component" value="Unassembled WGS sequence"/>
</dbReference>
<dbReference type="AlphaFoldDB" id="A0A8S9ZIR8"/>
<sequence length="117" mass="13695">MDNLNNSEINGKINEVNNAAKVSTMNGNSDRTKNENSDLKQLPKNGKLIEEKLENTNSDLLNSEIKENSWKEEEIKENKEEQLIPEHLRSMLSEEQFGMLEANKRRLEQERRQLREL</sequence>
<keyword evidence="3" id="KW-1185">Reference proteome</keyword>
<reference evidence="2" key="1">
    <citation type="journal article" date="2020" name="Ecol. Evol.">
        <title>Genome structure and content of the rice root-knot nematode (Meloidogyne graminicola).</title>
        <authorList>
            <person name="Phan N.T."/>
            <person name="Danchin E.G.J."/>
            <person name="Klopp C."/>
            <person name="Perfus-Barbeoch L."/>
            <person name="Kozlowski D.K."/>
            <person name="Koutsovoulos G.D."/>
            <person name="Lopez-Roques C."/>
            <person name="Bouchez O."/>
            <person name="Zahm M."/>
            <person name="Besnard G."/>
            <person name="Bellafiore S."/>
        </authorList>
    </citation>
    <scope>NUCLEOTIDE SEQUENCE</scope>
    <source>
        <strain evidence="2">VN-18</strain>
    </source>
</reference>
<comment type="caution">
    <text evidence="2">The sequence shown here is derived from an EMBL/GenBank/DDBJ whole genome shotgun (WGS) entry which is preliminary data.</text>
</comment>
<feature type="non-terminal residue" evidence="2">
    <location>
        <position position="117"/>
    </location>
</feature>
<accession>A0A8S9ZIR8</accession>
<evidence type="ECO:0000313" key="2">
    <source>
        <dbReference type="EMBL" id="KAF7633234.1"/>
    </source>
</evidence>
<evidence type="ECO:0000256" key="1">
    <source>
        <dbReference type="SAM" id="MobiDB-lite"/>
    </source>
</evidence>
<protein>
    <submittedName>
        <fullName evidence="2">Uncharacterized protein</fullName>
    </submittedName>
</protein>
<evidence type="ECO:0000313" key="3">
    <source>
        <dbReference type="Proteomes" id="UP000605970"/>
    </source>
</evidence>
<dbReference type="EMBL" id="JABEBT010000081">
    <property type="protein sequence ID" value="KAF7633234.1"/>
    <property type="molecule type" value="Genomic_DNA"/>
</dbReference>
<feature type="region of interest" description="Disordered" evidence="1">
    <location>
        <begin position="1"/>
        <end position="46"/>
    </location>
</feature>